<dbReference type="CDD" id="cd05162">
    <property type="entry name" value="PWWP"/>
    <property type="match status" value="1"/>
</dbReference>
<comment type="caution">
    <text evidence="3">The sequence shown here is derived from an EMBL/GenBank/DDBJ whole genome shotgun (WGS) entry which is preliminary data.</text>
</comment>
<evidence type="ECO:0000313" key="4">
    <source>
        <dbReference type="Proteomes" id="UP000326396"/>
    </source>
</evidence>
<dbReference type="Proteomes" id="UP000326396">
    <property type="component" value="Linkage Group LG13"/>
</dbReference>
<organism evidence="3 4">
    <name type="scientific">Mikania micrantha</name>
    <name type="common">bitter vine</name>
    <dbReference type="NCBI Taxonomy" id="192012"/>
    <lineage>
        <taxon>Eukaryota</taxon>
        <taxon>Viridiplantae</taxon>
        <taxon>Streptophyta</taxon>
        <taxon>Embryophyta</taxon>
        <taxon>Tracheophyta</taxon>
        <taxon>Spermatophyta</taxon>
        <taxon>Magnoliopsida</taxon>
        <taxon>eudicotyledons</taxon>
        <taxon>Gunneridae</taxon>
        <taxon>Pentapetalae</taxon>
        <taxon>asterids</taxon>
        <taxon>campanulids</taxon>
        <taxon>Asterales</taxon>
        <taxon>Asteraceae</taxon>
        <taxon>Asteroideae</taxon>
        <taxon>Heliantheae alliance</taxon>
        <taxon>Eupatorieae</taxon>
        <taxon>Mikania</taxon>
    </lineage>
</organism>
<keyword evidence="4" id="KW-1185">Reference proteome</keyword>
<name>A0A5N6PA95_9ASTR</name>
<evidence type="ECO:0000256" key="1">
    <source>
        <dbReference type="SAM" id="MobiDB-lite"/>
    </source>
</evidence>
<dbReference type="EMBL" id="SZYD01000005">
    <property type="protein sequence ID" value="KAD6118648.1"/>
    <property type="molecule type" value="Genomic_DNA"/>
</dbReference>
<feature type="region of interest" description="Disordered" evidence="1">
    <location>
        <begin position="474"/>
        <end position="505"/>
    </location>
</feature>
<dbReference type="SUPFAM" id="SSF63748">
    <property type="entry name" value="Tudor/PWWP/MBT"/>
    <property type="match status" value="1"/>
</dbReference>
<feature type="domain" description="PWWP" evidence="2">
    <location>
        <begin position="117"/>
        <end position="172"/>
    </location>
</feature>
<dbReference type="Gene3D" id="2.30.30.140">
    <property type="match status" value="1"/>
</dbReference>
<dbReference type="OrthoDB" id="607790at2759"/>
<dbReference type="InterPro" id="IPR044679">
    <property type="entry name" value="PWWP2-like"/>
</dbReference>
<dbReference type="PROSITE" id="PS50812">
    <property type="entry name" value="PWWP"/>
    <property type="match status" value="1"/>
</dbReference>
<dbReference type="PANTHER" id="PTHR33697:SF1">
    <property type="entry name" value="TUDOR_PWWP_MBT SUPERFAMILY PROTEIN"/>
    <property type="match status" value="1"/>
</dbReference>
<dbReference type="Pfam" id="PF00855">
    <property type="entry name" value="PWWP"/>
    <property type="match status" value="1"/>
</dbReference>
<reference evidence="3 4" key="1">
    <citation type="submission" date="2019-05" db="EMBL/GenBank/DDBJ databases">
        <title>Mikania micrantha, genome provides insights into the molecular mechanism of rapid growth.</title>
        <authorList>
            <person name="Liu B."/>
        </authorList>
    </citation>
    <scope>NUCLEOTIDE SEQUENCE [LARGE SCALE GENOMIC DNA]</scope>
    <source>
        <strain evidence="3">NLD-2019</strain>
        <tissue evidence="3">Leaf</tissue>
    </source>
</reference>
<dbReference type="AlphaFoldDB" id="A0A5N6PA95"/>
<proteinExistence type="predicted"/>
<sequence>MVILHVPEFVEIEFVAFERFFDIFAIEEIVSIVEHQKLVVVHKTVAWQEIDQIGGMNFLVGETGEMVVVVNTEKTVVFVRTEGMKVVAVGFAGHHRHLILGMESSCDVNGQNINPSVGGLVWVRRRNGSWWPGRILGLNELSESCLVSRRPGTPVKLLGREDASVDWYNLEKSKRVKAFRCGEYDGCIERAKMTVTNSCKKRVKYARREDAILHALELENSHLRKINNPETTSQTDKTESISDKLSGLDFIPVSPQELSRTAALADNSLEIIRRQIENDSEDDGTEGSKKRMRGLQDLGAGRAISSFKKRRTRMVRVYDFLKKKDRRRQLTKVLKKTEMITIPVMCEEHTGLKGSGFPDAKVRGIECHELKGSFSDSTGDVTNNINANDCKQKEHENSSVSELLETDDSSGMLFDVPFVREQKQTAGCLVSGLVGTIPQSGQSSLIEPISVGANGFQESGSISSGANISHAMDNNGTSKWQHKGKRNSRNKSKTKTMQNFLNPDDKSREVSNMVEVTGPQRSMFCSTVIPKYKRSDLAYTSSLYDVNIEVKSGHFPCHFPYASLLSKFTGQPITGHSLEVKVLNDAVSDLSMNSSEGLSSSCECGGVNRNVETFPEASRQLTKFGFISNKKICKLSSLTGSKQASENRRPDLACVPLKVVFSRINAALGAEVDRGF</sequence>
<evidence type="ECO:0000313" key="3">
    <source>
        <dbReference type="EMBL" id="KAD6118648.1"/>
    </source>
</evidence>
<dbReference type="PANTHER" id="PTHR33697">
    <property type="entry name" value="T17B22.17 PROTEIN-RELATED"/>
    <property type="match status" value="1"/>
</dbReference>
<protein>
    <recommendedName>
        <fullName evidence="2">PWWP domain-containing protein</fullName>
    </recommendedName>
</protein>
<accession>A0A5N6PA95</accession>
<feature type="compositionally biased region" description="Basic residues" evidence="1">
    <location>
        <begin position="480"/>
        <end position="494"/>
    </location>
</feature>
<gene>
    <name evidence="3" type="ORF">E3N88_09919</name>
</gene>
<dbReference type="InterPro" id="IPR000313">
    <property type="entry name" value="PWWP_dom"/>
</dbReference>
<evidence type="ECO:0000259" key="2">
    <source>
        <dbReference type="PROSITE" id="PS50812"/>
    </source>
</evidence>